<proteinExistence type="predicted"/>
<evidence type="ECO:0000313" key="1">
    <source>
        <dbReference type="EMBL" id="CAJ1073784.1"/>
    </source>
</evidence>
<protein>
    <submittedName>
        <fullName evidence="1">Uncharacterized protein</fullName>
    </submittedName>
</protein>
<gene>
    <name evidence="1" type="ORF">XNOV1_A035933</name>
</gene>
<evidence type="ECO:0000313" key="2">
    <source>
        <dbReference type="Proteomes" id="UP001178508"/>
    </source>
</evidence>
<dbReference type="EMBL" id="OY660878">
    <property type="protein sequence ID" value="CAJ1073784.1"/>
    <property type="molecule type" value="Genomic_DNA"/>
</dbReference>
<keyword evidence="2" id="KW-1185">Reference proteome</keyword>
<name>A0AAV1GL63_XYRNO</name>
<dbReference type="Proteomes" id="UP001178508">
    <property type="component" value="Chromosome 15"/>
</dbReference>
<organism evidence="1 2">
    <name type="scientific">Xyrichtys novacula</name>
    <name type="common">Pearly razorfish</name>
    <name type="synonym">Hemipteronotus novacula</name>
    <dbReference type="NCBI Taxonomy" id="13765"/>
    <lineage>
        <taxon>Eukaryota</taxon>
        <taxon>Metazoa</taxon>
        <taxon>Chordata</taxon>
        <taxon>Craniata</taxon>
        <taxon>Vertebrata</taxon>
        <taxon>Euteleostomi</taxon>
        <taxon>Actinopterygii</taxon>
        <taxon>Neopterygii</taxon>
        <taxon>Teleostei</taxon>
        <taxon>Neoteleostei</taxon>
        <taxon>Acanthomorphata</taxon>
        <taxon>Eupercaria</taxon>
        <taxon>Labriformes</taxon>
        <taxon>Labridae</taxon>
        <taxon>Xyrichtys</taxon>
    </lineage>
</organism>
<reference evidence="1" key="1">
    <citation type="submission" date="2023-08" db="EMBL/GenBank/DDBJ databases">
        <authorList>
            <person name="Alioto T."/>
            <person name="Alioto T."/>
            <person name="Gomez Garrido J."/>
        </authorList>
    </citation>
    <scope>NUCLEOTIDE SEQUENCE</scope>
</reference>
<accession>A0AAV1GL63</accession>
<sequence length="69" mass="7794">MENSSKMRPINQAGCQDSRITQLDIVTSMFQINLCHRFSQYLCWDGTTWSSLTLEAGSHALAVNTDTRL</sequence>
<dbReference type="AlphaFoldDB" id="A0AAV1GL63"/>